<keyword evidence="3" id="KW-0732">Signal</keyword>
<dbReference type="InterPro" id="IPR045014">
    <property type="entry name" value="TM41A/B"/>
</dbReference>
<keyword evidence="5 7" id="KW-0472">Membrane</keyword>
<organism evidence="9 10">
    <name type="scientific">Clytia hemisphaerica</name>
    <dbReference type="NCBI Taxonomy" id="252671"/>
    <lineage>
        <taxon>Eukaryota</taxon>
        <taxon>Metazoa</taxon>
        <taxon>Cnidaria</taxon>
        <taxon>Hydrozoa</taxon>
        <taxon>Hydroidolina</taxon>
        <taxon>Leptothecata</taxon>
        <taxon>Obeliida</taxon>
        <taxon>Clytiidae</taxon>
        <taxon>Clytia</taxon>
    </lineage>
</organism>
<dbReference type="EnsemblMetazoa" id="CLYHEMT014472.1">
    <property type="protein sequence ID" value="CLYHEMP014472.1"/>
    <property type="gene ID" value="CLYHEMG014472"/>
</dbReference>
<dbReference type="Pfam" id="PF09335">
    <property type="entry name" value="VTT_dom"/>
    <property type="match status" value="1"/>
</dbReference>
<dbReference type="OrthoDB" id="3364966at2759"/>
<feature type="domain" description="VTT" evidence="8">
    <location>
        <begin position="80"/>
        <end position="199"/>
    </location>
</feature>
<feature type="transmembrane region" description="Helical" evidence="7">
    <location>
        <begin position="61"/>
        <end position="78"/>
    </location>
</feature>
<feature type="transmembrane region" description="Helical" evidence="7">
    <location>
        <begin position="98"/>
        <end position="121"/>
    </location>
</feature>
<keyword evidence="4 7" id="KW-1133">Transmembrane helix</keyword>
<sequence length="243" mass="27327">MKPKFAVLGLLMIFACSSVCLYLLSSLLPANNGRYKLGFPSNLENLKSLVEVMKRYKEDHFYSVMIVFCAAYLYKQTFSIPGSVFMNLLAGALFGMPLSFVLACLLSASGATCCFLLSMVFGRSILMHYFKEKVVHLQTKLDENSDGLFFYLLCVRLFPMTPNWLLNMTFPILGVPMHLFFPSVFIGLMPYNFICCQTGCILSEISSVNDIMTTGTILKLTLVAMVVALPGYLMRRKKKVKKN</sequence>
<evidence type="ECO:0000256" key="4">
    <source>
        <dbReference type="ARBA" id="ARBA00022989"/>
    </source>
</evidence>
<accession>A0A7M6DKZ2</accession>
<evidence type="ECO:0000256" key="2">
    <source>
        <dbReference type="ARBA" id="ARBA00022692"/>
    </source>
</evidence>
<reference evidence="9" key="1">
    <citation type="submission" date="2021-01" db="UniProtKB">
        <authorList>
            <consortium name="EnsemblMetazoa"/>
        </authorList>
    </citation>
    <scope>IDENTIFICATION</scope>
</reference>
<keyword evidence="2 7" id="KW-0812">Transmembrane</keyword>
<evidence type="ECO:0000313" key="9">
    <source>
        <dbReference type="EnsemblMetazoa" id="CLYHEMP014472.1"/>
    </source>
</evidence>
<protein>
    <recommendedName>
        <fullName evidence="8">VTT domain-containing protein</fullName>
    </recommendedName>
</protein>
<name>A0A7M6DKZ2_9CNID</name>
<comment type="similarity">
    <text evidence="6">Belongs to the TMEM41 family.</text>
</comment>
<dbReference type="GeneID" id="136815587"/>
<dbReference type="GO" id="GO:0016020">
    <property type="term" value="C:membrane"/>
    <property type="evidence" value="ECO:0007669"/>
    <property type="project" value="UniProtKB-SubCell"/>
</dbReference>
<evidence type="ECO:0000256" key="3">
    <source>
        <dbReference type="ARBA" id="ARBA00022729"/>
    </source>
</evidence>
<dbReference type="AlphaFoldDB" id="A0A7M6DKZ2"/>
<evidence type="ECO:0000259" key="8">
    <source>
        <dbReference type="Pfam" id="PF09335"/>
    </source>
</evidence>
<evidence type="ECO:0000256" key="6">
    <source>
        <dbReference type="ARBA" id="ARBA00025797"/>
    </source>
</evidence>
<keyword evidence="10" id="KW-1185">Reference proteome</keyword>
<evidence type="ECO:0000313" key="10">
    <source>
        <dbReference type="Proteomes" id="UP000594262"/>
    </source>
</evidence>
<dbReference type="PROSITE" id="PS51257">
    <property type="entry name" value="PROKAR_LIPOPROTEIN"/>
    <property type="match status" value="1"/>
</dbReference>
<dbReference type="PANTHER" id="PTHR43220:SF21">
    <property type="entry name" value="TRANSMEMBRANE PROTEIN 41A"/>
    <property type="match status" value="1"/>
</dbReference>
<evidence type="ECO:0000256" key="7">
    <source>
        <dbReference type="SAM" id="Phobius"/>
    </source>
</evidence>
<feature type="transmembrane region" description="Helical" evidence="7">
    <location>
        <begin position="211"/>
        <end position="233"/>
    </location>
</feature>
<feature type="transmembrane region" description="Helical" evidence="7">
    <location>
        <begin position="165"/>
        <end position="191"/>
    </location>
</feature>
<evidence type="ECO:0000256" key="1">
    <source>
        <dbReference type="ARBA" id="ARBA00004141"/>
    </source>
</evidence>
<dbReference type="RefSeq" id="XP_066928140.1">
    <property type="nucleotide sequence ID" value="XM_067072039.1"/>
</dbReference>
<dbReference type="InterPro" id="IPR032816">
    <property type="entry name" value="VTT_dom"/>
</dbReference>
<comment type="subcellular location">
    <subcellularLocation>
        <location evidence="1">Membrane</location>
        <topology evidence="1">Multi-pass membrane protein</topology>
    </subcellularLocation>
</comment>
<feature type="transmembrane region" description="Helical" evidence="7">
    <location>
        <begin position="6"/>
        <end position="28"/>
    </location>
</feature>
<dbReference type="Proteomes" id="UP000594262">
    <property type="component" value="Unplaced"/>
</dbReference>
<evidence type="ECO:0000256" key="5">
    <source>
        <dbReference type="ARBA" id="ARBA00023136"/>
    </source>
</evidence>
<proteinExistence type="inferred from homology"/>
<dbReference type="PANTHER" id="PTHR43220">
    <property type="match status" value="1"/>
</dbReference>